<dbReference type="PANTHER" id="PTHR34007:SF1">
    <property type="entry name" value="AEROLYSIN-LIKE PROTEIN-RELATED"/>
    <property type="match status" value="1"/>
</dbReference>
<protein>
    <recommendedName>
        <fullName evidence="9">Laminin EGF-like domain-containing protein</fullName>
    </recommendedName>
</protein>
<dbReference type="InterPro" id="IPR000742">
    <property type="entry name" value="EGF"/>
</dbReference>
<dbReference type="Gene3D" id="1.10.533.30">
    <property type="entry name" value="Nematode polyprotein allergen ABA-1"/>
    <property type="match status" value="19"/>
</dbReference>
<dbReference type="Gene3D" id="2.10.25.10">
    <property type="entry name" value="Laminin"/>
    <property type="match status" value="2"/>
</dbReference>
<dbReference type="InterPro" id="IPR002049">
    <property type="entry name" value="LE_dom"/>
</dbReference>
<evidence type="ECO:0000256" key="7">
    <source>
        <dbReference type="SAM" id="Coils"/>
    </source>
</evidence>
<feature type="domain" description="Laminin EGF-like" evidence="9">
    <location>
        <begin position="2620"/>
        <end position="2666"/>
    </location>
</feature>
<dbReference type="FunFam" id="2.10.25.10:FF:000188">
    <property type="entry name" value="Laminin subunit gamma 2"/>
    <property type="match status" value="1"/>
</dbReference>
<dbReference type="PANTHER" id="PTHR34007">
    <property type="entry name" value="AEROLYSIN-LIKE PROTEIN-RELATED"/>
    <property type="match status" value="1"/>
</dbReference>
<proteinExistence type="predicted"/>
<dbReference type="PROSITE" id="PS50027">
    <property type="entry name" value="EGF_LAM_2"/>
    <property type="match status" value="2"/>
</dbReference>
<organism evidence="10 11">
    <name type="scientific">Steinernema hermaphroditum</name>
    <dbReference type="NCBI Taxonomy" id="289476"/>
    <lineage>
        <taxon>Eukaryota</taxon>
        <taxon>Metazoa</taxon>
        <taxon>Ecdysozoa</taxon>
        <taxon>Nematoda</taxon>
        <taxon>Chromadorea</taxon>
        <taxon>Rhabditida</taxon>
        <taxon>Tylenchina</taxon>
        <taxon>Panagrolaimomorpha</taxon>
        <taxon>Strongyloidoidea</taxon>
        <taxon>Steinernematidae</taxon>
        <taxon>Steinernema</taxon>
    </lineage>
</organism>
<evidence type="ECO:0000256" key="4">
    <source>
        <dbReference type="ARBA" id="ARBA00023180"/>
    </source>
</evidence>
<reference evidence="10" key="1">
    <citation type="submission" date="2023-06" db="EMBL/GenBank/DDBJ databases">
        <title>Genomic analysis of the entomopathogenic nematode Steinernema hermaphroditum.</title>
        <authorList>
            <person name="Schwarz E.M."/>
            <person name="Heppert J.K."/>
            <person name="Baniya A."/>
            <person name="Schwartz H.T."/>
            <person name="Tan C.-H."/>
            <person name="Antoshechkin I."/>
            <person name="Sternberg P.W."/>
            <person name="Goodrich-Blair H."/>
            <person name="Dillman A.R."/>
        </authorList>
    </citation>
    <scope>NUCLEOTIDE SEQUENCE</scope>
    <source>
        <strain evidence="10">PS9179</strain>
        <tissue evidence="10">Whole animal</tissue>
    </source>
</reference>
<dbReference type="Proteomes" id="UP001175271">
    <property type="component" value="Unassembled WGS sequence"/>
</dbReference>
<evidence type="ECO:0000256" key="5">
    <source>
        <dbReference type="ARBA" id="ARBA00023292"/>
    </source>
</evidence>
<keyword evidence="5 6" id="KW-0424">Laminin EGF-like domain</keyword>
<dbReference type="GO" id="GO:0005604">
    <property type="term" value="C:basement membrane"/>
    <property type="evidence" value="ECO:0007669"/>
    <property type="project" value="UniProtKB-ARBA"/>
</dbReference>
<evidence type="ECO:0000259" key="9">
    <source>
        <dbReference type="PROSITE" id="PS50027"/>
    </source>
</evidence>
<dbReference type="Pfam" id="PF24973">
    <property type="entry name" value="EGF_LMN_ATRN"/>
    <property type="match status" value="2"/>
</dbReference>
<keyword evidence="4" id="KW-0325">Glycoprotein</keyword>
<dbReference type="SUPFAM" id="SSF57196">
    <property type="entry name" value="EGF/Laminin"/>
    <property type="match status" value="2"/>
</dbReference>
<evidence type="ECO:0000256" key="2">
    <source>
        <dbReference type="ARBA" id="ARBA00022737"/>
    </source>
</evidence>
<dbReference type="InterPro" id="IPR032487">
    <property type="entry name" value="ABA-1_nematode"/>
</dbReference>
<dbReference type="PROSITE" id="PS01248">
    <property type="entry name" value="EGF_LAM_1"/>
    <property type="match status" value="1"/>
</dbReference>
<dbReference type="SMART" id="SM00181">
    <property type="entry name" value="EGF"/>
    <property type="match status" value="2"/>
</dbReference>
<feature type="disulfide bond" evidence="6">
    <location>
        <begin position="2696"/>
        <end position="2705"/>
    </location>
</feature>
<keyword evidence="11" id="KW-1185">Reference proteome</keyword>
<evidence type="ECO:0000256" key="8">
    <source>
        <dbReference type="SAM" id="SignalP"/>
    </source>
</evidence>
<dbReference type="InterPro" id="IPR053280">
    <property type="entry name" value="Aerolysin-like_pore-former"/>
</dbReference>
<keyword evidence="3 6" id="KW-1015">Disulfide bond</keyword>
<evidence type="ECO:0000256" key="1">
    <source>
        <dbReference type="ARBA" id="ARBA00022729"/>
    </source>
</evidence>
<comment type="caution">
    <text evidence="6">Lacks conserved residue(s) required for the propagation of feature annotation.</text>
</comment>
<feature type="coiled-coil region" evidence="7">
    <location>
        <begin position="1087"/>
        <end position="1114"/>
    </location>
</feature>
<keyword evidence="2" id="KW-0677">Repeat</keyword>
<gene>
    <name evidence="10" type="ORF">QR680_006176</name>
</gene>
<dbReference type="SMART" id="SM00180">
    <property type="entry name" value="EGF_Lam"/>
    <property type="match status" value="2"/>
</dbReference>
<dbReference type="InterPro" id="IPR038289">
    <property type="entry name" value="DVA-1_sf"/>
</dbReference>
<evidence type="ECO:0000313" key="11">
    <source>
        <dbReference type="Proteomes" id="UP001175271"/>
    </source>
</evidence>
<dbReference type="CDD" id="cd00055">
    <property type="entry name" value="EGF_Lam"/>
    <property type="match status" value="1"/>
</dbReference>
<feature type="coiled-coil region" evidence="7">
    <location>
        <begin position="1366"/>
        <end position="1393"/>
    </location>
</feature>
<feature type="disulfide bond" evidence="6">
    <location>
        <begin position="2639"/>
        <end position="2648"/>
    </location>
</feature>
<name>A0AA39HWZ7_9BILA</name>
<evidence type="ECO:0000256" key="6">
    <source>
        <dbReference type="PROSITE-ProRule" id="PRU00460"/>
    </source>
</evidence>
<feature type="signal peptide" evidence="8">
    <location>
        <begin position="1"/>
        <end position="19"/>
    </location>
</feature>
<dbReference type="InterPro" id="IPR056863">
    <property type="entry name" value="LMN_ATRN_NET-like_EGF"/>
</dbReference>
<evidence type="ECO:0000256" key="3">
    <source>
        <dbReference type="ARBA" id="ARBA00023157"/>
    </source>
</evidence>
<keyword evidence="1 8" id="KW-0732">Signal</keyword>
<feature type="domain" description="Laminin EGF-like" evidence="9">
    <location>
        <begin position="2677"/>
        <end position="2726"/>
    </location>
</feature>
<evidence type="ECO:0000313" key="10">
    <source>
        <dbReference type="EMBL" id="KAK0412374.1"/>
    </source>
</evidence>
<sequence>MREAVRLLLAVALLAAVYARPNAYEADAIAASERHSAVRVVRELEVASDTMSQLEVEAGEALIREKRGEQLDDWLSDEQKEEIKTLKENGGSQEEIRDVIMRYYEKLPAETRNKYDTKYKKECIAWVHKVASEEEVQELKALYAAKDVTTLETKISDYMERLSDNEKKQVLAWKEPCKKLWETDQAQTIARRLRRELGDEGLEEWNEYLTHSEREELRDLHSDQVGREVIDSQIHHVYLRMPYSHQEALKARFRDRCLRYLRDVAENGEYESYVDGSDADEVVHKYFARLIFERHNQLSKFKSLCHQVLSSSRRRREIEAQFSDWMSWMTDEQKKEISGMKDSGKSYDEIHDKVIEHFNALDTSRQGQLRADYKQKCKGYFKKLATSAELEKMDELFQAGKEAEVKDIVQTVIERQPENIQVSAKKFQKICTEVFGASRRRRTISDQIDKTLSWLTPEQKQEIREMHQQGRPGSEIKAKFWEYLEALEPEKKKRVTEATIKSCYEWMEDVTSQEERDEIQRLHHIDHNQCKEKVYSYLERLPEQRQNKIRKYLDVCERLWYGSHHGGDHNGHHGHHGHHHRRRRHGDHSKLDHFVEKYLTWMDEEEKLELEQAWGEEHDKIAVRDKVLEIYEKATGEKKEKATKSLKTACKKVLAKVVGEENVKELEELKASGASKAEIAAKVQELTESVSDPEMKELVEDYGTTCRKVFEFAHRQRRHDGPHTHEHNLDHYISHHLKWLSEEQKDELRSMDADGANRKELQDKVLMFYEAAEGDAKEEGTKELQRGCREIMKSVIGEEKAVELKVLQDAGASYEELEEKLADMIAAVPDDAMKQRAIDFQDSCKAVFGVPRPQRTRRHQHEHAHNLEHYLAHHLTWLTPDQKDEIKLMKVNGKSKFEIRAEIFKYYNAATGEVKEQATQELQSSCRELLVEVVGEEEANKLKAMKESGSSVEEIEKKVSALIQGVTDDHKKEILKDYGPACKKLFAGAFRRRRHEGEHHDHHEHGHTLDNYLRTHLKWLTDAQKDELREMKASGVSREKIQEKVFVFFNAATGDVKEEAIEQLRGGCRELLTEVVGKAEATKLKELKETGASVAELEERVNELLDTVTDDHKKQLAKEYGPSCKKVFGMKVSRRRRHEGHHDHHDHGHSLDNYLTTHLKWLTEDQKDVLRGMKVNGKPREAIQEKIFEFYEATTGERKQQATQQLQGGCREIIAEVIGKDEAAKLKQLKESGASIAEIEAKINALVAGISDEHKKDLAEQYGPGCRRLFGVASRRRRDHHHEHKHSLDHYLNTHLKWLTEAQKDEIRDMKANGMPRGAIQEKVFAFFNAATGETKEEAIQQLQGGCRELLTEVVGKAEAAKLKEMKETGASIAELEEKINDLLETVSDDHKKQLAKEYGPSCKKVFGMKVSRRRRDTFDNFVAHHLKWLSADQKAKIDAMKAEGKSQADIHAAVTEFYRATTGDAREEATQHLQAACRELLVDLIGKEKVGDVKTMRETGASVEEIEGKLKEHFEGITDNDKKKQAALYGPSCRKLFGGHRRRRAHHTLEEYFDSHLSWLSEGQKEELRDMKLDGESRKAIHEKVMEFYNDAEGETKEEATEKLQNGCRQLFASIVGEEKAAELRALKERGATFTEIEEQVTAALAEVSDGQKKRMASEYGPACKELFRGSSRRRRDHHEGHGKHSLEDYFKTHLKWLSDDQKDQLKEMKAEGKTRADIQAKVFEFYNAATGEKKEEATEQLKGGCRQLLSAVVGKEKALEVKAMKESGASFAELQDKVDELMAGIQDEHKKKIAEEYGPACRKVFSAEAAARKRRDHHEGHHGHHTLEDYFKTHLKWLTEDQKEELRTLKASGKSRADIQQKVFEFYNSASGDVKEEATEQLQGGCRELLQHVVGKEKAAQLKTMKESGASLSELQTKVDELLGALEDDHKKQIARDYGPACKRVFGVASGRFRRHRDERSEARVSKLQKIISVNKDWMSDGQVKELTKMKDDKASPVEFREKIMKFYQATEEDAREKATLRLQSTCKVLLEEAVGAAKVEELDKMRREQAHREEIIEKVDELFDEIDDDQTRREMEVMRPVCERVLEYPVHGRQRRTVREQDLSMFREYLEDWLTEEQMHELEAAYYSNAPEKTLKTMVLQYFLELPEPRRQALEVKWKGQCLGWLVEVTTEEQRDHLQLLMRTKQIDVLREQILVFMNKLDDTRRQKVALTRENRHHRHRHHRELRHRDIDAVHEADKTQISHSKPYRNRRQTSHQHFTTWLSSGQKTHINRRIEEGASHHEIWGELIGYYEETSGKTRHTALSNLYELCKLVDTKPYITEETTENSARFRRSAHISFDLAGYVQRHPREASSLCIEVNTLYKVIKENILRSRHMKWLTEKEMSFIDNMRKTGSDHWEVMAQVSIYFQTRNRKQKDAASIELKPFCINQLKRLLGNDGYEELSNLYLHSATVDHIVNKYTELVAVLPDEDKRMEAEHYGLFCKKVFRLTRYDPERLLAWLTARQRQELASMMQDPDVADDDLYIKIVEFYDRASDESKAEAKNVIDRGCKDFIDNMLGEENAEEIDAMRSDGIAPQALSAHLMSLVADVANAQERQKIMQALPICKRVYLGYLGECNCHGHSETCHRITHACERCADYTAGYQCEKCINGFHGNATAGACTPNVQLTETQEECNCNGHAETGCDRHGTCLECLHNTAGINCDRCAFGFYGDALQGTREDCSKCPCPDGIDCFVNSKSLVECRSCPMGWTGITCQQRVANNDTLHESNEEFF</sequence>
<feature type="chain" id="PRO_5041438526" description="Laminin EGF-like domain-containing protein" evidence="8">
    <location>
        <begin position="20"/>
        <end position="2775"/>
    </location>
</feature>
<dbReference type="EMBL" id="JAUCMV010000003">
    <property type="protein sequence ID" value="KAK0412374.1"/>
    <property type="molecule type" value="Genomic_DNA"/>
</dbReference>
<dbReference type="Pfam" id="PF16469">
    <property type="entry name" value="NPA"/>
    <property type="match status" value="17"/>
</dbReference>
<comment type="caution">
    <text evidence="10">The sequence shown here is derived from an EMBL/GenBank/DDBJ whole genome shotgun (WGS) entry which is preliminary data.</text>
</comment>
<accession>A0AA39HWZ7</accession>
<keyword evidence="7" id="KW-0175">Coiled coil</keyword>